<feature type="domain" description="RNA polymerase sigma-70 region 2" evidence="8">
    <location>
        <begin position="35"/>
        <end position="103"/>
    </location>
</feature>
<dbReference type="STRING" id="756272.Plabr_2683"/>
<dbReference type="InterPro" id="IPR007627">
    <property type="entry name" value="RNA_pol_sigma70_r2"/>
</dbReference>
<feature type="region of interest" description="Disordered" evidence="7">
    <location>
        <begin position="96"/>
        <end position="130"/>
    </location>
</feature>
<dbReference type="InterPro" id="IPR013249">
    <property type="entry name" value="RNA_pol_sigma70_r4_t2"/>
</dbReference>
<evidence type="ECO:0000313" key="10">
    <source>
        <dbReference type="EMBL" id="ADY60283.1"/>
    </source>
</evidence>
<dbReference type="InterPro" id="IPR036388">
    <property type="entry name" value="WH-like_DNA-bd_sf"/>
</dbReference>
<dbReference type="InterPro" id="IPR013325">
    <property type="entry name" value="RNA_pol_sigma_r2"/>
</dbReference>
<dbReference type="InterPro" id="IPR013324">
    <property type="entry name" value="RNA_pol_sigma_r3/r4-like"/>
</dbReference>
<keyword evidence="11" id="KW-1185">Reference proteome</keyword>
<keyword evidence="5 6" id="KW-0804">Transcription</keyword>
<dbReference type="GO" id="GO:0006352">
    <property type="term" value="P:DNA-templated transcription initiation"/>
    <property type="evidence" value="ECO:0007669"/>
    <property type="project" value="InterPro"/>
</dbReference>
<dbReference type="AlphaFoldDB" id="F0SRW7"/>
<dbReference type="InterPro" id="IPR039425">
    <property type="entry name" value="RNA_pol_sigma-70-like"/>
</dbReference>
<name>F0SRW7_RUBBR</name>
<dbReference type="RefSeq" id="WP_013629007.1">
    <property type="nucleotide sequence ID" value="NC_015174.1"/>
</dbReference>
<evidence type="ECO:0000256" key="7">
    <source>
        <dbReference type="SAM" id="MobiDB-lite"/>
    </source>
</evidence>
<gene>
    <name evidence="10" type="ordered locus">Plabr_2683</name>
</gene>
<dbReference type="PROSITE" id="PS01063">
    <property type="entry name" value="SIGMA70_ECF"/>
    <property type="match status" value="1"/>
</dbReference>
<dbReference type="CDD" id="cd06171">
    <property type="entry name" value="Sigma70_r4"/>
    <property type="match status" value="1"/>
</dbReference>
<evidence type="ECO:0000313" key="11">
    <source>
        <dbReference type="Proteomes" id="UP000006860"/>
    </source>
</evidence>
<sequence length="206" mass="23554">MNVSTQTPNNPYLVDPDVQLMLRVKQGDDEAFAELVETYQDRVVSIFGNILDDSAAAEDLAQETFLRIYRARHGYEPQAKFSTWLFRIANNLASNNRRSRRRRKEVQFGSGDTGPLSTRPPEGNLAEKSGLMPARMLDKEELRRMIRSAMETLNDNQRMAVLLNKFEEMSYADIADTLEMSPAAVKSLLARARENLRGYLQNYVQM</sequence>
<reference evidence="11" key="1">
    <citation type="submission" date="2011-02" db="EMBL/GenBank/DDBJ databases">
        <title>The complete genome of Planctomyces brasiliensis DSM 5305.</title>
        <authorList>
            <person name="Lucas S."/>
            <person name="Copeland A."/>
            <person name="Lapidus A."/>
            <person name="Bruce D."/>
            <person name="Goodwin L."/>
            <person name="Pitluck S."/>
            <person name="Kyrpides N."/>
            <person name="Mavromatis K."/>
            <person name="Pagani I."/>
            <person name="Ivanova N."/>
            <person name="Ovchinnikova G."/>
            <person name="Lu M."/>
            <person name="Detter J.C."/>
            <person name="Han C."/>
            <person name="Land M."/>
            <person name="Hauser L."/>
            <person name="Markowitz V."/>
            <person name="Cheng J.-F."/>
            <person name="Hugenholtz P."/>
            <person name="Woyke T."/>
            <person name="Wu D."/>
            <person name="Tindall B."/>
            <person name="Pomrenke H.G."/>
            <person name="Brambilla E."/>
            <person name="Klenk H.-P."/>
            <person name="Eisen J.A."/>
        </authorList>
    </citation>
    <scope>NUCLEOTIDE SEQUENCE [LARGE SCALE GENOMIC DNA]</scope>
    <source>
        <strain evidence="11">ATCC 49424 / DSM 5305 / JCM 21570 / NBRC 103401 / IFAM 1448</strain>
    </source>
</reference>
<dbReference type="GO" id="GO:0016987">
    <property type="term" value="F:sigma factor activity"/>
    <property type="evidence" value="ECO:0007669"/>
    <property type="project" value="UniProtKB-KW"/>
</dbReference>
<evidence type="ECO:0000256" key="4">
    <source>
        <dbReference type="ARBA" id="ARBA00023125"/>
    </source>
</evidence>
<comment type="similarity">
    <text evidence="1 6">Belongs to the sigma-70 factor family. ECF subfamily.</text>
</comment>
<dbReference type="Pfam" id="PF08281">
    <property type="entry name" value="Sigma70_r4_2"/>
    <property type="match status" value="1"/>
</dbReference>
<dbReference type="Proteomes" id="UP000006860">
    <property type="component" value="Chromosome"/>
</dbReference>
<dbReference type="NCBIfam" id="TIGR02937">
    <property type="entry name" value="sigma70-ECF"/>
    <property type="match status" value="1"/>
</dbReference>
<evidence type="ECO:0000259" key="8">
    <source>
        <dbReference type="Pfam" id="PF04542"/>
    </source>
</evidence>
<evidence type="ECO:0000259" key="9">
    <source>
        <dbReference type="Pfam" id="PF08281"/>
    </source>
</evidence>
<protein>
    <recommendedName>
        <fullName evidence="6">RNA polymerase sigma factor</fullName>
    </recommendedName>
</protein>
<evidence type="ECO:0000256" key="5">
    <source>
        <dbReference type="ARBA" id="ARBA00023163"/>
    </source>
</evidence>
<dbReference type="EMBL" id="CP002546">
    <property type="protein sequence ID" value="ADY60283.1"/>
    <property type="molecule type" value="Genomic_DNA"/>
</dbReference>
<evidence type="ECO:0000256" key="1">
    <source>
        <dbReference type="ARBA" id="ARBA00010641"/>
    </source>
</evidence>
<keyword evidence="3 6" id="KW-0731">Sigma factor</keyword>
<dbReference type="eggNOG" id="COG1595">
    <property type="taxonomic scope" value="Bacteria"/>
</dbReference>
<keyword evidence="4 6" id="KW-0238">DNA-binding</keyword>
<dbReference type="SUPFAM" id="SSF88946">
    <property type="entry name" value="Sigma2 domain of RNA polymerase sigma factors"/>
    <property type="match status" value="1"/>
</dbReference>
<dbReference type="HOGENOM" id="CLU_047691_3_0_0"/>
<evidence type="ECO:0000256" key="3">
    <source>
        <dbReference type="ARBA" id="ARBA00023082"/>
    </source>
</evidence>
<dbReference type="Pfam" id="PF04542">
    <property type="entry name" value="Sigma70_r2"/>
    <property type="match status" value="1"/>
</dbReference>
<evidence type="ECO:0000256" key="2">
    <source>
        <dbReference type="ARBA" id="ARBA00023015"/>
    </source>
</evidence>
<dbReference type="Gene3D" id="1.10.10.10">
    <property type="entry name" value="Winged helix-like DNA-binding domain superfamily/Winged helix DNA-binding domain"/>
    <property type="match status" value="1"/>
</dbReference>
<dbReference type="PANTHER" id="PTHR43133">
    <property type="entry name" value="RNA POLYMERASE ECF-TYPE SIGMA FACTO"/>
    <property type="match status" value="1"/>
</dbReference>
<feature type="domain" description="RNA polymerase sigma factor 70 region 4 type 2" evidence="9">
    <location>
        <begin position="144"/>
        <end position="196"/>
    </location>
</feature>
<evidence type="ECO:0000256" key="6">
    <source>
        <dbReference type="RuleBase" id="RU000716"/>
    </source>
</evidence>
<keyword evidence="2 6" id="KW-0805">Transcription regulation</keyword>
<proteinExistence type="inferred from homology"/>
<dbReference type="SUPFAM" id="SSF88659">
    <property type="entry name" value="Sigma3 and sigma4 domains of RNA polymerase sigma factors"/>
    <property type="match status" value="1"/>
</dbReference>
<dbReference type="KEGG" id="pbs:Plabr_2683"/>
<accession>F0SRW7</accession>
<dbReference type="Gene3D" id="1.10.1740.10">
    <property type="match status" value="1"/>
</dbReference>
<organism evidence="10 11">
    <name type="scientific">Rubinisphaera brasiliensis (strain ATCC 49424 / DSM 5305 / JCM 21570 / IAM 15109 / NBRC 103401 / IFAM 1448)</name>
    <name type="common">Planctomyces brasiliensis</name>
    <dbReference type="NCBI Taxonomy" id="756272"/>
    <lineage>
        <taxon>Bacteria</taxon>
        <taxon>Pseudomonadati</taxon>
        <taxon>Planctomycetota</taxon>
        <taxon>Planctomycetia</taxon>
        <taxon>Planctomycetales</taxon>
        <taxon>Planctomycetaceae</taxon>
        <taxon>Rubinisphaera</taxon>
    </lineage>
</organism>
<dbReference type="PANTHER" id="PTHR43133:SF8">
    <property type="entry name" value="RNA POLYMERASE SIGMA FACTOR HI_1459-RELATED"/>
    <property type="match status" value="1"/>
</dbReference>
<dbReference type="GO" id="GO:0003677">
    <property type="term" value="F:DNA binding"/>
    <property type="evidence" value="ECO:0007669"/>
    <property type="project" value="UniProtKB-KW"/>
</dbReference>
<dbReference type="InterPro" id="IPR014284">
    <property type="entry name" value="RNA_pol_sigma-70_dom"/>
</dbReference>
<dbReference type="InterPro" id="IPR000838">
    <property type="entry name" value="RNA_pol_sigma70_ECF_CS"/>
</dbReference>